<evidence type="ECO:0000256" key="1">
    <source>
        <dbReference type="SAM" id="SignalP"/>
    </source>
</evidence>
<sequence>MMQLFLFRTAARVWLASLAAVALLSAPVMAAPRRAPLPTILISIDGFRPDYLSPALTPNLWALAHSGTQGTMRPAFPSITFPNHWTLVTGLRPDRHGVINGAMADPAHPGAIFGKGSEEPFWWEGAEPIWAAAERAGIRTGTMFWPGSSVAIHGQRPANWQAYHADMPNMARAETVLDWMRRPASIRPRLVTLYFGDVDVAGHRHGPQSAQVRDAITSVDAAIGHLRAGLRAMGRSANLVVVSDHGMAPVDPARVVWAKDYLNPADYRLVSYGGIYFFNNVPGHEAALAQQVARFPAFIHCWPKGDLPKRFHYGRNPRVPDWLCLPEPGARIMDGTPAHPNDGGDHGYDPDSPDMRALFIATGPAFRRGGHLPVFDNVDVEPLLRRLIGLPQRTPDQRDGSDAVFASVLMRR</sequence>
<keyword evidence="3" id="KW-1185">Reference proteome</keyword>
<dbReference type="Gene3D" id="3.40.720.10">
    <property type="entry name" value="Alkaline Phosphatase, subunit A"/>
    <property type="match status" value="1"/>
</dbReference>
<dbReference type="CDD" id="cd16018">
    <property type="entry name" value="Enpp"/>
    <property type="match status" value="1"/>
</dbReference>
<evidence type="ECO:0000313" key="3">
    <source>
        <dbReference type="Proteomes" id="UP000753724"/>
    </source>
</evidence>
<dbReference type="RefSeq" id="WP_161717536.1">
    <property type="nucleotide sequence ID" value="NZ_JAAAPO010000002.1"/>
</dbReference>
<dbReference type="InterPro" id="IPR017850">
    <property type="entry name" value="Alkaline_phosphatase_core_sf"/>
</dbReference>
<name>A0ABW9XCQ2_9SPHN</name>
<dbReference type="Pfam" id="PF01663">
    <property type="entry name" value="Phosphodiest"/>
    <property type="match status" value="1"/>
</dbReference>
<dbReference type="Proteomes" id="UP000753724">
    <property type="component" value="Unassembled WGS sequence"/>
</dbReference>
<dbReference type="EMBL" id="JAAAPO010000002">
    <property type="protein sequence ID" value="NBC36313.1"/>
    <property type="molecule type" value="Genomic_DNA"/>
</dbReference>
<gene>
    <name evidence="2" type="ORF">GTZ99_07040</name>
</gene>
<dbReference type="SUPFAM" id="SSF53649">
    <property type="entry name" value="Alkaline phosphatase-like"/>
    <property type="match status" value="1"/>
</dbReference>
<reference evidence="3" key="1">
    <citation type="submission" date="2020-01" db="EMBL/GenBank/DDBJ databases">
        <title>Sphingomonas sp. strain CSW-10.</title>
        <authorList>
            <person name="Chen W.-M."/>
        </authorList>
    </citation>
    <scope>NUCLEOTIDE SEQUENCE [LARGE SCALE GENOMIC DNA]</scope>
    <source>
        <strain evidence="3">FSY-8</strain>
    </source>
</reference>
<feature type="chain" id="PRO_5045735222" evidence="1">
    <location>
        <begin position="31"/>
        <end position="412"/>
    </location>
</feature>
<evidence type="ECO:0000313" key="2">
    <source>
        <dbReference type="EMBL" id="NBC36313.1"/>
    </source>
</evidence>
<accession>A0ABW9XCQ2</accession>
<dbReference type="PANTHER" id="PTHR10151:SF120">
    <property type="entry name" value="BIS(5'-ADENOSYL)-TRIPHOSPHATASE"/>
    <property type="match status" value="1"/>
</dbReference>
<protein>
    <submittedName>
        <fullName evidence="2">Alkaline phosphatase family protein</fullName>
    </submittedName>
</protein>
<feature type="signal peptide" evidence="1">
    <location>
        <begin position="1"/>
        <end position="30"/>
    </location>
</feature>
<dbReference type="PANTHER" id="PTHR10151">
    <property type="entry name" value="ECTONUCLEOTIDE PYROPHOSPHATASE/PHOSPHODIESTERASE"/>
    <property type="match status" value="1"/>
</dbReference>
<proteinExistence type="predicted"/>
<keyword evidence="1" id="KW-0732">Signal</keyword>
<comment type="caution">
    <text evidence="2">The sequence shown here is derived from an EMBL/GenBank/DDBJ whole genome shotgun (WGS) entry which is preliminary data.</text>
</comment>
<dbReference type="Gene3D" id="3.30.1360.180">
    <property type="match status" value="1"/>
</dbReference>
<dbReference type="InterPro" id="IPR002591">
    <property type="entry name" value="Phosphodiest/P_Trfase"/>
</dbReference>
<organism evidence="2 3">
    <name type="scientific">Novosphingobium ovatum</name>
    <dbReference type="NCBI Taxonomy" id="1908523"/>
    <lineage>
        <taxon>Bacteria</taxon>
        <taxon>Pseudomonadati</taxon>
        <taxon>Pseudomonadota</taxon>
        <taxon>Alphaproteobacteria</taxon>
        <taxon>Sphingomonadales</taxon>
        <taxon>Sphingomonadaceae</taxon>
        <taxon>Novosphingobium</taxon>
    </lineage>
</organism>